<proteinExistence type="predicted"/>
<dbReference type="AlphaFoldDB" id="A0A318JMR0"/>
<dbReference type="OrthoDB" id="8592777at2"/>
<gene>
    <name evidence="1" type="ORF">DFR38_10538</name>
</gene>
<dbReference type="EMBL" id="QJKC01000005">
    <property type="protein sequence ID" value="PXX49002.1"/>
    <property type="molecule type" value="Genomic_DNA"/>
</dbReference>
<comment type="caution">
    <text evidence="1">The sequence shown here is derived from an EMBL/GenBank/DDBJ whole genome shotgun (WGS) entry which is preliminary data.</text>
</comment>
<dbReference type="RefSeq" id="WP_158527701.1">
    <property type="nucleotide sequence ID" value="NZ_QJKC01000005.1"/>
</dbReference>
<dbReference type="Gene3D" id="2.40.10.270">
    <property type="entry name" value="Bacteriophage SPP1 head-tail adaptor protein"/>
    <property type="match status" value="1"/>
</dbReference>
<keyword evidence="2" id="KW-1185">Reference proteome</keyword>
<reference evidence="1 2" key="1">
    <citation type="submission" date="2018-05" db="EMBL/GenBank/DDBJ databases">
        <title>Genomic Encyclopedia of Type Strains, Phase IV (KMG-IV): sequencing the most valuable type-strain genomes for metagenomic binning, comparative biology and taxonomic classification.</title>
        <authorList>
            <person name="Goeker M."/>
        </authorList>
    </citation>
    <scope>NUCLEOTIDE SEQUENCE [LARGE SCALE GENOMIC DNA]</scope>
    <source>
        <strain evidence="1 2">DSM 25134</strain>
    </source>
</reference>
<dbReference type="Proteomes" id="UP000248395">
    <property type="component" value="Unassembled WGS sequence"/>
</dbReference>
<dbReference type="Pfam" id="PF05521">
    <property type="entry name" value="Phage_HCP"/>
    <property type="match status" value="1"/>
</dbReference>
<evidence type="ECO:0000313" key="2">
    <source>
        <dbReference type="Proteomes" id="UP000248395"/>
    </source>
</evidence>
<accession>A0A318JMR0</accession>
<organism evidence="1 2">
    <name type="scientific">Aquitalea magnusonii</name>
    <dbReference type="NCBI Taxonomy" id="332411"/>
    <lineage>
        <taxon>Bacteria</taxon>
        <taxon>Pseudomonadati</taxon>
        <taxon>Pseudomonadota</taxon>
        <taxon>Betaproteobacteria</taxon>
        <taxon>Neisseriales</taxon>
        <taxon>Chromobacteriaceae</taxon>
        <taxon>Aquitalea</taxon>
    </lineage>
</organism>
<sequence>MRSDRVCKGEIQQRVKGKNGAGESVDVWQRVGPRRWMDVRDLTGRERVGDSTNYVADARGFCSWVDGVDADMRVVWRGRTYRIVAPPIDKNGQRRDMELLLEYDHGHQGNG</sequence>
<dbReference type="InterPro" id="IPR008767">
    <property type="entry name" value="Phage_SPP1_head-tail_adaptor"/>
</dbReference>
<protein>
    <submittedName>
        <fullName evidence="1">SPP1 family predicted phage head-tail adaptor</fullName>
    </submittedName>
</protein>
<name>A0A318JMR0_9NEIS</name>
<evidence type="ECO:0000313" key="1">
    <source>
        <dbReference type="EMBL" id="PXX49002.1"/>
    </source>
</evidence>
<dbReference type="InterPro" id="IPR038666">
    <property type="entry name" value="SSP1_head-tail_sf"/>
</dbReference>